<organism evidence="6 7">
    <name type="scientific">Streptomyces milbemycinicus</name>
    <dbReference type="NCBI Taxonomy" id="476552"/>
    <lineage>
        <taxon>Bacteria</taxon>
        <taxon>Bacillati</taxon>
        <taxon>Actinomycetota</taxon>
        <taxon>Actinomycetes</taxon>
        <taxon>Kitasatosporales</taxon>
        <taxon>Streptomycetaceae</taxon>
        <taxon>Streptomyces</taxon>
    </lineage>
</organism>
<evidence type="ECO:0000259" key="5">
    <source>
        <dbReference type="PROSITE" id="PS50893"/>
    </source>
</evidence>
<dbReference type="EMBL" id="JBJDQH010000002">
    <property type="protein sequence ID" value="MFK4264408.1"/>
    <property type="molecule type" value="Genomic_DNA"/>
</dbReference>
<evidence type="ECO:0000256" key="2">
    <source>
        <dbReference type="ARBA" id="ARBA00022741"/>
    </source>
</evidence>
<dbReference type="InterPro" id="IPR027417">
    <property type="entry name" value="P-loop_NTPase"/>
</dbReference>
<feature type="compositionally biased region" description="Low complexity" evidence="4">
    <location>
        <begin position="13"/>
        <end position="22"/>
    </location>
</feature>
<dbReference type="InterPro" id="IPR017871">
    <property type="entry name" value="ABC_transporter-like_CS"/>
</dbReference>
<feature type="region of interest" description="Disordered" evidence="4">
    <location>
        <begin position="1"/>
        <end position="26"/>
    </location>
</feature>
<dbReference type="PANTHER" id="PTHR42788:SF13">
    <property type="entry name" value="ALIPHATIC SULFONATES IMPORT ATP-BINDING PROTEIN SSUB"/>
    <property type="match status" value="1"/>
</dbReference>
<name>A0ABW8LEQ8_9ACTN</name>
<evidence type="ECO:0000256" key="1">
    <source>
        <dbReference type="ARBA" id="ARBA00022448"/>
    </source>
</evidence>
<dbReference type="RefSeq" id="WP_358632929.1">
    <property type="nucleotide sequence ID" value="NZ_JBFACG010000003.1"/>
</dbReference>
<evidence type="ECO:0000256" key="3">
    <source>
        <dbReference type="ARBA" id="ARBA00022840"/>
    </source>
</evidence>
<feature type="domain" description="ABC transporter" evidence="5">
    <location>
        <begin position="30"/>
        <end position="256"/>
    </location>
</feature>
<dbReference type="PROSITE" id="PS00211">
    <property type="entry name" value="ABC_TRANSPORTER_1"/>
    <property type="match status" value="1"/>
</dbReference>
<sequence>MSPALTTDKADRAGAAAAAAAGSPHPSGAVRIDHVHKAFGRPGAAQPVLDDINLDVRPGEFVCILGASGCGKSTLLNLVADLDKPTAGAIEVDGGRPALMFQEHALFPWLTAGKNIELALRLRGVPRADRKPEAERLLELVRLGGSHGKRVHELSGGMRQRVALARALAQDSSVLLMDEPFAALDAITRDVLHGELTRIWSETGVSVLFVTHNVREAVRLAQRVVLLSSRPGRVVREWAVDIPQPRRIEDAAVADLSIEITEELRGEIRRHGRH</sequence>
<dbReference type="PANTHER" id="PTHR42788">
    <property type="entry name" value="TAURINE IMPORT ATP-BINDING PROTEIN-RELATED"/>
    <property type="match status" value="1"/>
</dbReference>
<evidence type="ECO:0000313" key="7">
    <source>
        <dbReference type="Proteomes" id="UP001620295"/>
    </source>
</evidence>
<accession>A0ABW8LEQ8</accession>
<dbReference type="SMART" id="SM00382">
    <property type="entry name" value="AAA"/>
    <property type="match status" value="1"/>
</dbReference>
<reference evidence="6 7" key="1">
    <citation type="submission" date="2024-11" db="EMBL/GenBank/DDBJ databases">
        <title>The Natural Products Discovery Center: Release of the First 8490 Sequenced Strains for Exploring Actinobacteria Biosynthetic Diversity.</title>
        <authorList>
            <person name="Kalkreuter E."/>
            <person name="Kautsar S.A."/>
            <person name="Yang D."/>
            <person name="Bader C.D."/>
            <person name="Teijaro C.N."/>
            <person name="Fluegel L."/>
            <person name="Davis C.M."/>
            <person name="Simpson J.R."/>
            <person name="Lauterbach L."/>
            <person name="Steele A.D."/>
            <person name="Gui C."/>
            <person name="Meng S."/>
            <person name="Li G."/>
            <person name="Viehrig K."/>
            <person name="Ye F."/>
            <person name="Su P."/>
            <person name="Kiefer A.F."/>
            <person name="Nichols A."/>
            <person name="Cepeda A.J."/>
            <person name="Yan W."/>
            <person name="Fan B."/>
            <person name="Jiang Y."/>
            <person name="Adhikari A."/>
            <person name="Zheng C.-J."/>
            <person name="Schuster L."/>
            <person name="Cowan T.M."/>
            <person name="Smanski M.J."/>
            <person name="Chevrette M.G."/>
            <person name="De Carvalho L.P.S."/>
            <person name="Shen B."/>
        </authorList>
    </citation>
    <scope>NUCLEOTIDE SEQUENCE [LARGE SCALE GENOMIC DNA]</scope>
    <source>
        <strain evidence="6 7">NPDC020863</strain>
    </source>
</reference>
<dbReference type="InterPro" id="IPR003439">
    <property type="entry name" value="ABC_transporter-like_ATP-bd"/>
</dbReference>
<dbReference type="Proteomes" id="UP001620295">
    <property type="component" value="Unassembled WGS sequence"/>
</dbReference>
<keyword evidence="7" id="KW-1185">Reference proteome</keyword>
<dbReference type="CDD" id="cd03293">
    <property type="entry name" value="ABC_NrtD_SsuB_transporters"/>
    <property type="match status" value="1"/>
</dbReference>
<evidence type="ECO:0000313" key="6">
    <source>
        <dbReference type="EMBL" id="MFK4264408.1"/>
    </source>
</evidence>
<dbReference type="InterPro" id="IPR050166">
    <property type="entry name" value="ABC_transporter_ATP-bind"/>
</dbReference>
<comment type="caution">
    <text evidence="6">The sequence shown here is derived from an EMBL/GenBank/DDBJ whole genome shotgun (WGS) entry which is preliminary data.</text>
</comment>
<evidence type="ECO:0000256" key="4">
    <source>
        <dbReference type="SAM" id="MobiDB-lite"/>
    </source>
</evidence>
<dbReference type="Gene3D" id="3.40.50.300">
    <property type="entry name" value="P-loop containing nucleotide triphosphate hydrolases"/>
    <property type="match status" value="1"/>
</dbReference>
<proteinExistence type="predicted"/>
<dbReference type="GO" id="GO:0005524">
    <property type="term" value="F:ATP binding"/>
    <property type="evidence" value="ECO:0007669"/>
    <property type="project" value="UniProtKB-KW"/>
</dbReference>
<dbReference type="PROSITE" id="PS50893">
    <property type="entry name" value="ABC_TRANSPORTER_2"/>
    <property type="match status" value="1"/>
</dbReference>
<dbReference type="SUPFAM" id="SSF52540">
    <property type="entry name" value="P-loop containing nucleoside triphosphate hydrolases"/>
    <property type="match status" value="1"/>
</dbReference>
<dbReference type="InterPro" id="IPR003593">
    <property type="entry name" value="AAA+_ATPase"/>
</dbReference>
<gene>
    <name evidence="6" type="ORF">ACI2L5_05650</name>
</gene>
<keyword evidence="3 6" id="KW-0067">ATP-binding</keyword>
<protein>
    <submittedName>
        <fullName evidence="6">ABC transporter ATP-binding protein</fullName>
    </submittedName>
</protein>
<keyword evidence="1" id="KW-0813">Transport</keyword>
<dbReference type="Pfam" id="PF00005">
    <property type="entry name" value="ABC_tran"/>
    <property type="match status" value="1"/>
</dbReference>
<keyword evidence="2" id="KW-0547">Nucleotide-binding</keyword>